<reference evidence="3" key="1">
    <citation type="submission" date="2019-03" db="EMBL/GenBank/DDBJ databases">
        <authorList>
            <person name="Hao L."/>
        </authorList>
    </citation>
    <scope>NUCLEOTIDE SEQUENCE</scope>
</reference>
<dbReference type="SUPFAM" id="SSF54637">
    <property type="entry name" value="Thioesterase/thiol ester dehydrase-isomerase"/>
    <property type="match status" value="1"/>
</dbReference>
<accession>A0A485M5A8</accession>
<dbReference type="PANTHER" id="PTHR42856:SF1">
    <property type="entry name" value="ACYL-COENZYME A THIOESTERASE PAAI"/>
    <property type="match status" value="1"/>
</dbReference>
<dbReference type="InterPro" id="IPR029069">
    <property type="entry name" value="HotDog_dom_sf"/>
</dbReference>
<protein>
    <submittedName>
        <fullName evidence="3">Acyl-coenzyme A thioesterase PaaI</fullName>
        <ecNumber evidence="3">3.1.2.-</ecNumber>
    </submittedName>
</protein>
<feature type="domain" description="Thioesterase" evidence="2">
    <location>
        <begin position="44"/>
        <end position="116"/>
    </location>
</feature>
<dbReference type="Gene3D" id="3.10.129.10">
    <property type="entry name" value="Hotdog Thioesterase"/>
    <property type="match status" value="1"/>
</dbReference>
<evidence type="ECO:0000259" key="2">
    <source>
        <dbReference type="Pfam" id="PF03061"/>
    </source>
</evidence>
<dbReference type="PANTHER" id="PTHR42856">
    <property type="entry name" value="ACYL-COENZYME A THIOESTERASE PAAI"/>
    <property type="match status" value="1"/>
</dbReference>
<keyword evidence="1 3" id="KW-0378">Hydrolase</keyword>
<proteinExistence type="predicted"/>
<dbReference type="EMBL" id="CAADRM010000157">
    <property type="protein sequence ID" value="VFU18718.1"/>
    <property type="molecule type" value="Genomic_DNA"/>
</dbReference>
<dbReference type="AlphaFoldDB" id="A0A485M5A8"/>
<name>A0A485M5A8_9ZZZZ</name>
<dbReference type="EC" id="3.1.2.-" evidence="3"/>
<dbReference type="CDD" id="cd03443">
    <property type="entry name" value="PaaI_thioesterase"/>
    <property type="match status" value="1"/>
</dbReference>
<evidence type="ECO:0000256" key="1">
    <source>
        <dbReference type="ARBA" id="ARBA00022801"/>
    </source>
</evidence>
<dbReference type="InterPro" id="IPR052723">
    <property type="entry name" value="Acyl-CoA_thioesterase_PaaI"/>
</dbReference>
<sequence>MDAVAAKAASDPFARFLGIRLDKVEEGFASCSVTIGDDLCNFLGMVHGGLIFSLADVAFAAASNRDHYPSYALDVSGSFLKAARVGDVMRAEARLIHATRRTGLYRMDVYRQGELVATFNGTVFRKVDGPKP</sequence>
<dbReference type="GO" id="GO:0016289">
    <property type="term" value="F:acyl-CoA hydrolase activity"/>
    <property type="evidence" value="ECO:0007669"/>
    <property type="project" value="TreeGrafter"/>
</dbReference>
<gene>
    <name evidence="3" type="primary">paaI</name>
    <name evidence="3" type="ORF">SCFA_890047</name>
</gene>
<organism evidence="3">
    <name type="scientific">anaerobic digester metagenome</name>
    <dbReference type="NCBI Taxonomy" id="1263854"/>
    <lineage>
        <taxon>unclassified sequences</taxon>
        <taxon>metagenomes</taxon>
        <taxon>ecological metagenomes</taxon>
    </lineage>
</organism>
<dbReference type="InterPro" id="IPR003736">
    <property type="entry name" value="PAAI_dom"/>
</dbReference>
<dbReference type="NCBIfam" id="TIGR00369">
    <property type="entry name" value="unchar_dom_1"/>
    <property type="match status" value="1"/>
</dbReference>
<evidence type="ECO:0000313" key="3">
    <source>
        <dbReference type="EMBL" id="VFU18718.1"/>
    </source>
</evidence>
<dbReference type="InterPro" id="IPR006683">
    <property type="entry name" value="Thioestr_dom"/>
</dbReference>
<dbReference type="Pfam" id="PF03061">
    <property type="entry name" value="4HBT"/>
    <property type="match status" value="1"/>
</dbReference>